<dbReference type="RefSeq" id="WP_135972263.1">
    <property type="nucleotide sequence ID" value="NZ_CP039291.1"/>
</dbReference>
<evidence type="ECO:0000256" key="2">
    <source>
        <dbReference type="SAM" id="MobiDB-lite"/>
    </source>
</evidence>
<feature type="compositionally biased region" description="Basic and acidic residues" evidence="2">
    <location>
        <begin position="62"/>
        <end position="74"/>
    </location>
</feature>
<evidence type="ECO:0000256" key="1">
    <source>
        <dbReference type="ARBA" id="ARBA00009981"/>
    </source>
</evidence>
<dbReference type="SUPFAM" id="SSF143120">
    <property type="entry name" value="YefM-like"/>
    <property type="match status" value="1"/>
</dbReference>
<comment type="similarity">
    <text evidence="1">Belongs to the phD/YefM antitoxin family.</text>
</comment>
<gene>
    <name evidence="3" type="ORF">E5225_01050</name>
</gene>
<name>A0A4P7SEA1_9CELL</name>
<sequence length="91" mass="10201">MSTVGTRELKQNPQAVVRRVLESGEAAEVTVHGHPTGVRLVPDQPSRRAWVRGADLADVQPMDRAHAERWHDDLTGVDDDDEPRDPWSRQA</sequence>
<evidence type="ECO:0000313" key="4">
    <source>
        <dbReference type="Proteomes" id="UP000296469"/>
    </source>
</evidence>
<dbReference type="OrthoDB" id="557859at2"/>
<accession>A0A4P7SEA1</accession>
<dbReference type="AlphaFoldDB" id="A0A4P7SEA1"/>
<protein>
    <submittedName>
        <fullName evidence="3">Type II toxin-antitoxin system Phd/YefM family antitoxin</fullName>
    </submittedName>
</protein>
<dbReference type="EMBL" id="CP039291">
    <property type="protein sequence ID" value="QCB92352.1"/>
    <property type="molecule type" value="Genomic_DNA"/>
</dbReference>
<organism evidence="3 4">
    <name type="scientific">Cellulomonas shaoxiangyii</name>
    <dbReference type="NCBI Taxonomy" id="2566013"/>
    <lineage>
        <taxon>Bacteria</taxon>
        <taxon>Bacillati</taxon>
        <taxon>Actinomycetota</taxon>
        <taxon>Actinomycetes</taxon>
        <taxon>Micrococcales</taxon>
        <taxon>Cellulomonadaceae</taxon>
        <taxon>Cellulomonas</taxon>
    </lineage>
</organism>
<dbReference type="InterPro" id="IPR036165">
    <property type="entry name" value="YefM-like_sf"/>
</dbReference>
<reference evidence="3 4" key="1">
    <citation type="submission" date="2019-04" db="EMBL/GenBank/DDBJ databases">
        <title>Isolation and identification of Cellulomonas shaoxiangyii sp. Nov. isolated from feces of the Tibetan antelopes (Pantholops hodgsonii) in the Qinghai-Tibet plateau of China.</title>
        <authorList>
            <person name="Tian Z."/>
        </authorList>
    </citation>
    <scope>NUCLEOTIDE SEQUENCE [LARGE SCALE GENOMIC DNA]</scope>
    <source>
        <strain evidence="3 4">Z28</strain>
    </source>
</reference>
<feature type="region of interest" description="Disordered" evidence="2">
    <location>
        <begin position="62"/>
        <end position="91"/>
    </location>
</feature>
<dbReference type="KEGG" id="celz:E5225_01050"/>
<keyword evidence="4" id="KW-1185">Reference proteome</keyword>
<proteinExistence type="inferred from homology"/>
<dbReference type="Proteomes" id="UP000296469">
    <property type="component" value="Chromosome"/>
</dbReference>
<evidence type="ECO:0000313" key="3">
    <source>
        <dbReference type="EMBL" id="QCB92352.1"/>
    </source>
</evidence>